<evidence type="ECO:0000313" key="2">
    <source>
        <dbReference type="EMBL" id="KID59563.1"/>
    </source>
</evidence>
<keyword evidence="3" id="KW-1185">Reference proteome</keyword>
<organism evidence="2 3">
    <name type="scientific">Metarhizium anisopliae (strain ARSEF 549)</name>
    <dbReference type="NCBI Taxonomy" id="3151832"/>
    <lineage>
        <taxon>Eukaryota</taxon>
        <taxon>Fungi</taxon>
        <taxon>Dikarya</taxon>
        <taxon>Ascomycota</taxon>
        <taxon>Pezizomycotina</taxon>
        <taxon>Sordariomycetes</taxon>
        <taxon>Hypocreomycetidae</taxon>
        <taxon>Hypocreales</taxon>
        <taxon>Clavicipitaceae</taxon>
        <taxon>Metarhizium</taxon>
    </lineage>
</organism>
<evidence type="ECO:0000256" key="1">
    <source>
        <dbReference type="SAM" id="MobiDB-lite"/>
    </source>
</evidence>
<feature type="non-terminal residue" evidence="2">
    <location>
        <position position="1"/>
    </location>
</feature>
<dbReference type="AlphaFoldDB" id="A0A0B4EMW3"/>
<sequence>MRVKINYGRESYTTKRSPGSPTPHHLSRSVIQVIATNVGSGAATAQDDKAGNLVKQVPVCIGACLMLTCNLWQQVGLSNGARGKVYDIGWTPGAGPIRDQPFVIMMEFDKYTGLAFLTTADGRKIVPIPPVDRDFLVGVTLYTLSFP</sequence>
<dbReference type="HOGENOM" id="CLU_1768530_0_0_1"/>
<feature type="region of interest" description="Disordered" evidence="1">
    <location>
        <begin position="1"/>
        <end position="25"/>
    </location>
</feature>
<keyword evidence="2" id="KW-0067">ATP-binding</keyword>
<comment type="caution">
    <text evidence="2">The sequence shown here is derived from an EMBL/GenBank/DDBJ whole genome shotgun (WGS) entry which is preliminary data.</text>
</comment>
<gene>
    <name evidence="2" type="ORF">MAN_10607</name>
</gene>
<dbReference type="GO" id="GO:0004386">
    <property type="term" value="F:helicase activity"/>
    <property type="evidence" value="ECO:0007669"/>
    <property type="project" value="UniProtKB-KW"/>
</dbReference>
<reference evidence="2 3" key="1">
    <citation type="journal article" date="2014" name="Proc. Natl. Acad. Sci. U.S.A.">
        <title>Trajectory and genomic determinants of fungal-pathogen speciation and host adaptation.</title>
        <authorList>
            <person name="Hu X."/>
            <person name="Xiao G."/>
            <person name="Zheng P."/>
            <person name="Shang Y."/>
            <person name="Su Y."/>
            <person name="Zhang X."/>
            <person name="Liu X."/>
            <person name="Zhan S."/>
            <person name="St Leger R.J."/>
            <person name="Wang C."/>
        </authorList>
    </citation>
    <scope>NUCLEOTIDE SEQUENCE [LARGE SCALE GENOMIC DNA]</scope>
    <source>
        <strain evidence="2 3">ARSEF 549</strain>
    </source>
</reference>
<keyword evidence="2" id="KW-0347">Helicase</keyword>
<proteinExistence type="predicted"/>
<dbReference type="EMBL" id="AZNF01000027">
    <property type="protein sequence ID" value="KID59563.1"/>
    <property type="molecule type" value="Genomic_DNA"/>
</dbReference>
<evidence type="ECO:0000313" key="3">
    <source>
        <dbReference type="Proteomes" id="UP000031186"/>
    </source>
</evidence>
<dbReference type="VEuPathDB" id="FungiDB:MAN_10607"/>
<protein>
    <submittedName>
        <fullName evidence="2">ATP-dependent DNA helicase PIF1</fullName>
    </submittedName>
</protein>
<name>A0A0B4EMW3_METAF</name>
<dbReference type="Proteomes" id="UP000031186">
    <property type="component" value="Unassembled WGS sequence"/>
</dbReference>
<keyword evidence="2" id="KW-0378">Hydrolase</keyword>
<accession>A0A0B4EMW3</accession>
<keyword evidence="2" id="KW-0547">Nucleotide-binding</keyword>